<dbReference type="Gene3D" id="3.40.50.300">
    <property type="entry name" value="P-loop containing nucleotide triphosphate hydrolases"/>
    <property type="match status" value="1"/>
</dbReference>
<dbReference type="InterPro" id="IPR045063">
    <property type="entry name" value="Dynamin_N"/>
</dbReference>
<protein>
    <recommendedName>
        <fullName evidence="7">Dynamin-type G domain-containing protein</fullName>
    </recommendedName>
</protein>
<proteinExistence type="predicted"/>
<dbReference type="GO" id="GO:0003924">
    <property type="term" value="F:GTPase activity"/>
    <property type="evidence" value="ECO:0007669"/>
    <property type="project" value="InterPro"/>
</dbReference>
<evidence type="ECO:0008006" key="7">
    <source>
        <dbReference type="Google" id="ProtNLM"/>
    </source>
</evidence>
<name>A0A7S2IE09_9EUKA</name>
<dbReference type="InterPro" id="IPR022812">
    <property type="entry name" value="Dynamin"/>
</dbReference>
<dbReference type="PROSITE" id="PS51718">
    <property type="entry name" value="G_DYNAMIN_2"/>
    <property type="match status" value="1"/>
</dbReference>
<gene>
    <name evidence="6" type="ORF">CBRE1094_LOCUS33312</name>
</gene>
<dbReference type="InterPro" id="IPR000375">
    <property type="entry name" value="Dynamin_stalk"/>
</dbReference>
<dbReference type="InterPro" id="IPR027417">
    <property type="entry name" value="P-loop_NTPase"/>
</dbReference>
<dbReference type="AlphaFoldDB" id="A0A7S2IE09"/>
<organism evidence="6">
    <name type="scientific">Haptolina brevifila</name>
    <dbReference type="NCBI Taxonomy" id="156173"/>
    <lineage>
        <taxon>Eukaryota</taxon>
        <taxon>Haptista</taxon>
        <taxon>Haptophyta</taxon>
        <taxon>Prymnesiophyceae</taxon>
        <taxon>Prymnesiales</taxon>
        <taxon>Prymnesiaceae</taxon>
        <taxon>Haptolina</taxon>
    </lineage>
</organism>
<evidence type="ECO:0000259" key="5">
    <source>
        <dbReference type="PROSITE" id="PS51718"/>
    </source>
</evidence>
<evidence type="ECO:0000313" key="6">
    <source>
        <dbReference type="EMBL" id="CAD9516699.1"/>
    </source>
</evidence>
<dbReference type="GO" id="GO:0008017">
    <property type="term" value="F:microtubule binding"/>
    <property type="evidence" value="ECO:0007669"/>
    <property type="project" value="TreeGrafter"/>
</dbReference>
<dbReference type="GO" id="GO:0005737">
    <property type="term" value="C:cytoplasm"/>
    <property type="evidence" value="ECO:0007669"/>
    <property type="project" value="TreeGrafter"/>
</dbReference>
<dbReference type="GO" id="GO:0016020">
    <property type="term" value="C:membrane"/>
    <property type="evidence" value="ECO:0007669"/>
    <property type="project" value="TreeGrafter"/>
</dbReference>
<keyword evidence="2" id="KW-0342">GTP-binding</keyword>
<feature type="domain" description="GED" evidence="4">
    <location>
        <begin position="605"/>
        <end position="694"/>
    </location>
</feature>
<evidence type="ECO:0000256" key="3">
    <source>
        <dbReference type="SAM" id="Coils"/>
    </source>
</evidence>
<dbReference type="Pfam" id="PF00350">
    <property type="entry name" value="Dynamin_N"/>
    <property type="match status" value="1"/>
</dbReference>
<dbReference type="Gene3D" id="1.20.120.1240">
    <property type="entry name" value="Dynamin, middle domain"/>
    <property type="match status" value="1"/>
</dbReference>
<dbReference type="SMART" id="SM00053">
    <property type="entry name" value="DYNc"/>
    <property type="match status" value="1"/>
</dbReference>
<dbReference type="PROSITE" id="PS51388">
    <property type="entry name" value="GED"/>
    <property type="match status" value="1"/>
</dbReference>
<dbReference type="InterPro" id="IPR030381">
    <property type="entry name" value="G_DYNAMIN_dom"/>
</dbReference>
<dbReference type="InterPro" id="IPR020850">
    <property type="entry name" value="GED_dom"/>
</dbReference>
<sequence>MTTLLSPRGRLTPRSTRRPNKRFTRMELLSPRKLSVDLDLEKVAPAPSLMREAETDKTLSLIESARGLLVGCNINLPGIVVVGSQNAGKSALLEALSGIRFPRGDGLVTRCPITVFLEVDETISQPMVTVASDPEFTSDDRVDVKLGDERPAIDAAMNAAANGQDFSDTVVYVRVVRSAGPTFCITDLPGITSISSAASARGDRSGDIEAQTIALTRRWCESPGVIIVCVLQALDDFHNSQALRVALEADPMGSRTLGVVTKVDLLPTTGEFASKMNAERPTDIKLPGHGLLAVCGKPPSSSGALAERSLFATHPQLACLRPDQWGMETLAQRLVAIQRRIVSQDLSRVTDEVGHHFEDVRRSICEMPPRTVSNEQKQRLLSQAIGASSIEFYELCMAMDTCYTREMHVAARTQEKCEAFSAQVEARVPDFLSDELRDEIADQLGESTGVYLNNFIHGNVFRRLVKQHFERPLAEESEALVTGVVEIVKHVLKAILHKSLGSAAISHERLADKLTASAHSLVDEEMKAALRATAEIVCAEMRSPFTQDALYGTTMAIFERFVFGDASSSAESNGLFPASFLEAASVDCKADRADVHPAATNAANVRKLQTSLHIYKQILLRRTSDMIPMLVRERLLFSLQDRLAPDMLLDHSLLAAHLYEEPQHVTDSRVEAERLEQKLKLALEKLTLARDSLKAH</sequence>
<evidence type="ECO:0000256" key="2">
    <source>
        <dbReference type="ARBA" id="ARBA00023134"/>
    </source>
</evidence>
<evidence type="ECO:0000256" key="1">
    <source>
        <dbReference type="ARBA" id="ARBA00022741"/>
    </source>
</evidence>
<dbReference type="SUPFAM" id="SSF52540">
    <property type="entry name" value="P-loop containing nucleoside triphosphate hydrolases"/>
    <property type="match status" value="1"/>
</dbReference>
<keyword evidence="1" id="KW-0547">Nucleotide-binding</keyword>
<dbReference type="Pfam" id="PF01031">
    <property type="entry name" value="Dynamin_M"/>
    <property type="match status" value="1"/>
</dbReference>
<dbReference type="PRINTS" id="PR00195">
    <property type="entry name" value="DYNAMIN"/>
</dbReference>
<dbReference type="GO" id="GO:0005874">
    <property type="term" value="C:microtubule"/>
    <property type="evidence" value="ECO:0007669"/>
    <property type="project" value="TreeGrafter"/>
</dbReference>
<feature type="coiled-coil region" evidence="3">
    <location>
        <begin position="665"/>
        <end position="692"/>
    </location>
</feature>
<dbReference type="InterPro" id="IPR001401">
    <property type="entry name" value="Dynamin_GTPase"/>
</dbReference>
<dbReference type="EMBL" id="HBGU01061269">
    <property type="protein sequence ID" value="CAD9516699.1"/>
    <property type="molecule type" value="Transcribed_RNA"/>
</dbReference>
<keyword evidence="3" id="KW-0175">Coiled coil</keyword>
<accession>A0A7S2IE09</accession>
<feature type="domain" description="Dynamin-type G" evidence="5">
    <location>
        <begin position="73"/>
        <end position="347"/>
    </location>
</feature>
<dbReference type="PANTHER" id="PTHR11566">
    <property type="entry name" value="DYNAMIN"/>
    <property type="match status" value="1"/>
</dbReference>
<reference evidence="6" key="1">
    <citation type="submission" date="2021-01" db="EMBL/GenBank/DDBJ databases">
        <authorList>
            <person name="Corre E."/>
            <person name="Pelletier E."/>
            <person name="Niang G."/>
            <person name="Scheremetjew M."/>
            <person name="Finn R."/>
            <person name="Kale V."/>
            <person name="Holt S."/>
            <person name="Cochrane G."/>
            <person name="Meng A."/>
            <person name="Brown T."/>
            <person name="Cohen L."/>
        </authorList>
    </citation>
    <scope>NUCLEOTIDE SEQUENCE</scope>
    <source>
        <strain evidence="6">UTEX LB 985</strain>
    </source>
</reference>
<evidence type="ECO:0000259" key="4">
    <source>
        <dbReference type="PROSITE" id="PS51388"/>
    </source>
</evidence>
<dbReference type="GO" id="GO:0005525">
    <property type="term" value="F:GTP binding"/>
    <property type="evidence" value="ECO:0007669"/>
    <property type="project" value="InterPro"/>
</dbReference>